<evidence type="ECO:0000259" key="4">
    <source>
        <dbReference type="Pfam" id="PF00149"/>
    </source>
</evidence>
<evidence type="ECO:0000259" key="5">
    <source>
        <dbReference type="Pfam" id="PF02872"/>
    </source>
</evidence>
<dbReference type="Gene3D" id="3.90.780.10">
    <property type="entry name" value="5'-Nucleotidase, C-terminal domain"/>
    <property type="match status" value="1"/>
</dbReference>
<gene>
    <name evidence="6" type="primary">yfkN</name>
    <name evidence="6" type="ORF">LOKVESSMR4R_00738</name>
</gene>
<dbReference type="InterPro" id="IPR036907">
    <property type="entry name" value="5'-Nucleotdase_C_sf"/>
</dbReference>
<evidence type="ECO:0000313" key="6">
    <source>
        <dbReference type="EMBL" id="ARU00072.1"/>
    </source>
</evidence>
<dbReference type="PROSITE" id="PS00786">
    <property type="entry name" value="5_NUCLEOTIDASE_2"/>
    <property type="match status" value="1"/>
</dbReference>
<keyword evidence="7" id="KW-1185">Reference proteome</keyword>
<feature type="domain" description="5'-Nucleotidase C-terminal" evidence="5">
    <location>
        <begin position="410"/>
        <end position="539"/>
    </location>
</feature>
<dbReference type="GO" id="GO:0046872">
    <property type="term" value="F:metal ion binding"/>
    <property type="evidence" value="ECO:0007669"/>
    <property type="project" value="InterPro"/>
</dbReference>
<sequence>MVTRGSIASASRQNACHGTLRILATTDLHMRILPYDYFADRAEPTGGLVQLADQITALRADPSALTLLFDNGDFLQGNPLADTLAQAGMAGTAHPMMAAFAALGYDAITLGNHEFNYGLAFLRQVLRDASCPVVCANIDWRDQPPIARRFALLDRVIRCDDGRDHPLRIGVVGFVPPQVTRWDRVKLGDTIATCDIVAAAQDIVPQIKAAGADIIIALCHAGIGAADHRDGMENAAVPLAAVPGIDAILTGHTHQVFPGAAHPATPFVDPVAGRIHGKPAVGAGFHGQALGKITLRLRRAADGWHVTDHASAVLPAAPARTVSEVSQKILAAVQKAHQATLRQIRQPIARTSVPIHSYFARISPDLPGYLLGQALIAYAESILPDGGLPIIAAVSPVRSGGLDGPACYVSIPPGPITRRDICAIYPYADTPVIARRSGADLQDWLEQAVSGYHQIAPGRADQPLLNPAFAGYVFDAFHGLSYAIDLTQPPRHDATGRIVAPQAARITNLRYHGKKVRPDQCFAVVANSYRAFGGGGFPAIPMQDVLAMPDQPIRDILTQAVQRQAVIETRVPQSWRFAPLAKTFADFISAPEGRHHLSARMRAAEAQGDGFTRYRLAL</sequence>
<dbReference type="InterPro" id="IPR006179">
    <property type="entry name" value="5_nucleotidase/apyrase"/>
</dbReference>
<keyword evidence="2" id="KW-0732">Signal</keyword>
<dbReference type="Pfam" id="PF00149">
    <property type="entry name" value="Metallophos"/>
    <property type="match status" value="1"/>
</dbReference>
<evidence type="ECO:0000256" key="1">
    <source>
        <dbReference type="ARBA" id="ARBA00006654"/>
    </source>
</evidence>
<dbReference type="RefSeq" id="WP_257790136.1">
    <property type="nucleotide sequence ID" value="NZ_CP021431.1"/>
</dbReference>
<comment type="similarity">
    <text evidence="1 3">Belongs to the 5'-nucleotidase family.</text>
</comment>
<dbReference type="GO" id="GO:0016788">
    <property type="term" value="F:hydrolase activity, acting on ester bonds"/>
    <property type="evidence" value="ECO:0007669"/>
    <property type="project" value="InterPro"/>
</dbReference>
<dbReference type="GO" id="GO:0000166">
    <property type="term" value="F:nucleotide binding"/>
    <property type="evidence" value="ECO:0007669"/>
    <property type="project" value="UniProtKB-KW"/>
</dbReference>
<dbReference type="Proteomes" id="UP000195273">
    <property type="component" value="Chromosome"/>
</dbReference>
<keyword evidence="3" id="KW-0378">Hydrolase</keyword>
<organism evidence="6 7">
    <name type="scientific">Yoonia vestfoldensis</name>
    <dbReference type="NCBI Taxonomy" id="245188"/>
    <lineage>
        <taxon>Bacteria</taxon>
        <taxon>Pseudomonadati</taxon>
        <taxon>Pseudomonadota</taxon>
        <taxon>Alphaproteobacteria</taxon>
        <taxon>Rhodobacterales</taxon>
        <taxon>Paracoccaceae</taxon>
        <taxon>Yoonia</taxon>
    </lineage>
</organism>
<accession>A0A1Y0E9M9</accession>
<dbReference type="SUPFAM" id="SSF55816">
    <property type="entry name" value="5'-nucleotidase (syn. UDP-sugar hydrolase), C-terminal domain"/>
    <property type="match status" value="1"/>
</dbReference>
<dbReference type="PRINTS" id="PR01607">
    <property type="entry name" value="APYRASEFAMLY"/>
</dbReference>
<evidence type="ECO:0000256" key="3">
    <source>
        <dbReference type="RuleBase" id="RU362119"/>
    </source>
</evidence>
<proteinExistence type="inferred from homology"/>
<dbReference type="InterPro" id="IPR006146">
    <property type="entry name" value="5'-Nucleotdase_CS"/>
</dbReference>
<evidence type="ECO:0000256" key="2">
    <source>
        <dbReference type="ARBA" id="ARBA00022729"/>
    </source>
</evidence>
<dbReference type="Gene3D" id="3.60.21.10">
    <property type="match status" value="1"/>
</dbReference>
<dbReference type="KEGG" id="lvs:LOKVESSMR4R_00738"/>
<feature type="domain" description="Calcineurin-like phosphoesterase" evidence="4">
    <location>
        <begin position="20"/>
        <end position="255"/>
    </location>
</feature>
<reference evidence="6 7" key="1">
    <citation type="submission" date="2017-05" db="EMBL/GenBank/DDBJ databases">
        <title>Genome Sequence of Loktanella vestfoldensis Strain SMR4r Isolated from a Culture of the Diatom Skeletonema marinoi.</title>
        <authorList>
            <person name="Topel M."/>
            <person name="Pinder M.I.M."/>
            <person name="Johansson O.N."/>
            <person name="Kourtchenko O."/>
            <person name="Godhe A."/>
            <person name="Clarke A.K."/>
        </authorList>
    </citation>
    <scope>NUCLEOTIDE SEQUENCE [LARGE SCALE GENOMIC DNA]</scope>
    <source>
        <strain evidence="6 7">SMR4r</strain>
    </source>
</reference>
<dbReference type="GO" id="GO:0009166">
    <property type="term" value="P:nucleotide catabolic process"/>
    <property type="evidence" value="ECO:0007669"/>
    <property type="project" value="InterPro"/>
</dbReference>
<dbReference type="GO" id="GO:0030288">
    <property type="term" value="C:outer membrane-bounded periplasmic space"/>
    <property type="evidence" value="ECO:0007669"/>
    <property type="project" value="TreeGrafter"/>
</dbReference>
<dbReference type="InterPro" id="IPR029052">
    <property type="entry name" value="Metallo-depent_PP-like"/>
</dbReference>
<dbReference type="SUPFAM" id="SSF56300">
    <property type="entry name" value="Metallo-dependent phosphatases"/>
    <property type="match status" value="1"/>
</dbReference>
<dbReference type="PANTHER" id="PTHR11575">
    <property type="entry name" value="5'-NUCLEOTIDASE-RELATED"/>
    <property type="match status" value="1"/>
</dbReference>
<name>A0A1Y0E9M9_9RHOB</name>
<dbReference type="AlphaFoldDB" id="A0A1Y0E9M9"/>
<keyword evidence="3" id="KW-0547">Nucleotide-binding</keyword>
<protein>
    <submittedName>
        <fullName evidence="6">Trifunctional nucleotide phosphoesterase protein YfkN</fullName>
    </submittedName>
</protein>
<dbReference type="InterPro" id="IPR008334">
    <property type="entry name" value="5'-Nucleotdase_C"/>
</dbReference>
<evidence type="ECO:0000313" key="7">
    <source>
        <dbReference type="Proteomes" id="UP000195273"/>
    </source>
</evidence>
<dbReference type="EMBL" id="CP021431">
    <property type="protein sequence ID" value="ARU00072.1"/>
    <property type="molecule type" value="Genomic_DNA"/>
</dbReference>
<dbReference type="NCBIfam" id="NF006938">
    <property type="entry name" value="PRK09420.1"/>
    <property type="match status" value="1"/>
</dbReference>
<dbReference type="InterPro" id="IPR004843">
    <property type="entry name" value="Calcineurin-like_PHP"/>
</dbReference>
<dbReference type="PANTHER" id="PTHR11575:SF6">
    <property type="entry name" value="2',3'-CYCLIC-NUCLEOTIDE 2'-PHOSPHODIESTERASE_3'-NUCLEOTIDASE"/>
    <property type="match status" value="1"/>
</dbReference>
<dbReference type="Pfam" id="PF02872">
    <property type="entry name" value="5_nucleotid_C"/>
    <property type="match status" value="1"/>
</dbReference>